<evidence type="ECO:0000313" key="4">
    <source>
        <dbReference type="Proteomes" id="UP001302949"/>
    </source>
</evidence>
<dbReference type="Gene3D" id="3.30.530.20">
    <property type="match status" value="1"/>
</dbReference>
<dbReference type="Pfam" id="PF08327">
    <property type="entry name" value="AHSA1"/>
    <property type="match status" value="1"/>
</dbReference>
<accession>A0ABU5QGE7</accession>
<reference evidence="3 4" key="1">
    <citation type="submission" date="2023-12" db="EMBL/GenBank/DDBJ databases">
        <title>Novel species of the genus Arcicella isolated from rivers.</title>
        <authorList>
            <person name="Lu H."/>
        </authorList>
    </citation>
    <scope>NUCLEOTIDE SEQUENCE [LARGE SCALE GENOMIC DNA]</scope>
    <source>
        <strain evidence="3 4">KCTC 23307</strain>
    </source>
</reference>
<dbReference type="InterPro" id="IPR013538">
    <property type="entry name" value="ASHA1/2-like_C"/>
</dbReference>
<evidence type="ECO:0000259" key="2">
    <source>
        <dbReference type="Pfam" id="PF08327"/>
    </source>
</evidence>
<name>A0ABU5QGE7_9BACT</name>
<dbReference type="SUPFAM" id="SSF55961">
    <property type="entry name" value="Bet v1-like"/>
    <property type="match status" value="1"/>
</dbReference>
<comment type="similarity">
    <text evidence="1">Belongs to the AHA1 family.</text>
</comment>
<keyword evidence="4" id="KW-1185">Reference proteome</keyword>
<dbReference type="RefSeq" id="WP_323298767.1">
    <property type="nucleotide sequence ID" value="NZ_JAYFUM010000029.1"/>
</dbReference>
<dbReference type="Proteomes" id="UP001302949">
    <property type="component" value="Unassembled WGS sequence"/>
</dbReference>
<protein>
    <submittedName>
        <fullName evidence="3">SRPBCC domain-containing protein</fullName>
    </submittedName>
</protein>
<evidence type="ECO:0000313" key="3">
    <source>
        <dbReference type="EMBL" id="MEA5141612.1"/>
    </source>
</evidence>
<comment type="caution">
    <text evidence="3">The sequence shown here is derived from an EMBL/GenBank/DDBJ whole genome shotgun (WGS) entry which is preliminary data.</text>
</comment>
<organism evidence="3 4">
    <name type="scientific">Arcicella rigui</name>
    <dbReference type="NCBI Taxonomy" id="797020"/>
    <lineage>
        <taxon>Bacteria</taxon>
        <taxon>Pseudomonadati</taxon>
        <taxon>Bacteroidota</taxon>
        <taxon>Cytophagia</taxon>
        <taxon>Cytophagales</taxon>
        <taxon>Flectobacillaceae</taxon>
        <taxon>Arcicella</taxon>
    </lineage>
</organism>
<dbReference type="EMBL" id="JAYFUM010000029">
    <property type="protein sequence ID" value="MEA5141612.1"/>
    <property type="molecule type" value="Genomic_DNA"/>
</dbReference>
<proteinExistence type="inferred from homology"/>
<evidence type="ECO:0000256" key="1">
    <source>
        <dbReference type="ARBA" id="ARBA00006817"/>
    </source>
</evidence>
<sequence length="142" mass="16193">MMESTDKIFITVAVKVEASLEKVWKCFNTPEHIVNWCFASDDWHAPAAENDFREGGKSTTTMAAKDGSFSFDFSWIYTKIKDLEALAYTLEDGRTVSVSFQQTEEGVLLTEIFEPESENSLELQKAGWQAILDNFKKYVEQN</sequence>
<gene>
    <name evidence="3" type="ORF">VB248_20830</name>
</gene>
<dbReference type="InterPro" id="IPR023393">
    <property type="entry name" value="START-like_dom_sf"/>
</dbReference>
<feature type="domain" description="Activator of Hsp90 ATPase homologue 1/2-like C-terminal" evidence="2">
    <location>
        <begin position="18"/>
        <end position="140"/>
    </location>
</feature>